<name>A0A9D4KC39_DREPO</name>
<sequence length="102" mass="10765">MPMSMSLPSASLYASVCKTPRSPDISRTVVSSTVPTCKVTPLVSTSPGGGEELEGAVGGCISDSNSLGSMSEMIDWITSDPELLEHCRSSSPPVLRNSQYWV</sequence>
<organism evidence="1 2">
    <name type="scientific">Dreissena polymorpha</name>
    <name type="common">Zebra mussel</name>
    <name type="synonym">Mytilus polymorpha</name>
    <dbReference type="NCBI Taxonomy" id="45954"/>
    <lineage>
        <taxon>Eukaryota</taxon>
        <taxon>Metazoa</taxon>
        <taxon>Spiralia</taxon>
        <taxon>Lophotrochozoa</taxon>
        <taxon>Mollusca</taxon>
        <taxon>Bivalvia</taxon>
        <taxon>Autobranchia</taxon>
        <taxon>Heteroconchia</taxon>
        <taxon>Euheterodonta</taxon>
        <taxon>Imparidentia</taxon>
        <taxon>Neoheterodontei</taxon>
        <taxon>Myida</taxon>
        <taxon>Dreissenoidea</taxon>
        <taxon>Dreissenidae</taxon>
        <taxon>Dreissena</taxon>
    </lineage>
</organism>
<reference evidence="1" key="1">
    <citation type="journal article" date="2019" name="bioRxiv">
        <title>The Genome of the Zebra Mussel, Dreissena polymorpha: A Resource for Invasive Species Research.</title>
        <authorList>
            <person name="McCartney M.A."/>
            <person name="Auch B."/>
            <person name="Kono T."/>
            <person name="Mallez S."/>
            <person name="Zhang Y."/>
            <person name="Obille A."/>
            <person name="Becker A."/>
            <person name="Abrahante J.E."/>
            <person name="Garbe J."/>
            <person name="Badalamenti J.P."/>
            <person name="Herman A."/>
            <person name="Mangelson H."/>
            <person name="Liachko I."/>
            <person name="Sullivan S."/>
            <person name="Sone E.D."/>
            <person name="Koren S."/>
            <person name="Silverstein K.A.T."/>
            <person name="Beckman K.B."/>
            <person name="Gohl D.M."/>
        </authorList>
    </citation>
    <scope>NUCLEOTIDE SEQUENCE</scope>
    <source>
        <strain evidence="1">Duluth1</strain>
        <tissue evidence="1">Whole animal</tissue>
    </source>
</reference>
<proteinExistence type="predicted"/>
<evidence type="ECO:0000313" key="1">
    <source>
        <dbReference type="EMBL" id="KAH3837068.1"/>
    </source>
</evidence>
<gene>
    <name evidence="1" type="ORF">DPMN_110446</name>
</gene>
<evidence type="ECO:0000313" key="2">
    <source>
        <dbReference type="Proteomes" id="UP000828390"/>
    </source>
</evidence>
<reference evidence="1" key="2">
    <citation type="submission" date="2020-11" db="EMBL/GenBank/DDBJ databases">
        <authorList>
            <person name="McCartney M.A."/>
            <person name="Auch B."/>
            <person name="Kono T."/>
            <person name="Mallez S."/>
            <person name="Becker A."/>
            <person name="Gohl D.M."/>
            <person name="Silverstein K.A.T."/>
            <person name="Koren S."/>
            <person name="Bechman K.B."/>
            <person name="Herman A."/>
            <person name="Abrahante J.E."/>
            <person name="Garbe J."/>
        </authorList>
    </citation>
    <scope>NUCLEOTIDE SEQUENCE</scope>
    <source>
        <strain evidence="1">Duluth1</strain>
        <tissue evidence="1">Whole animal</tissue>
    </source>
</reference>
<comment type="caution">
    <text evidence="1">The sequence shown here is derived from an EMBL/GenBank/DDBJ whole genome shotgun (WGS) entry which is preliminary data.</text>
</comment>
<dbReference type="EMBL" id="JAIWYP010000004">
    <property type="protein sequence ID" value="KAH3837068.1"/>
    <property type="molecule type" value="Genomic_DNA"/>
</dbReference>
<accession>A0A9D4KC39</accession>
<keyword evidence="2" id="KW-1185">Reference proteome</keyword>
<protein>
    <submittedName>
        <fullName evidence="1">Uncharacterized protein</fullName>
    </submittedName>
</protein>
<dbReference type="AlphaFoldDB" id="A0A9D4KC39"/>
<dbReference type="Proteomes" id="UP000828390">
    <property type="component" value="Unassembled WGS sequence"/>
</dbReference>